<reference evidence="2 3" key="1">
    <citation type="submission" date="2019-12" db="EMBL/GenBank/DDBJ databases">
        <authorList>
            <person name="Alioto T."/>
            <person name="Alioto T."/>
            <person name="Gomez Garrido J."/>
        </authorList>
    </citation>
    <scope>NUCLEOTIDE SEQUENCE [LARGE SCALE GENOMIC DNA]</scope>
</reference>
<name>A0A8S0P9D8_OLEEU</name>
<keyword evidence="3" id="KW-1185">Reference proteome</keyword>
<dbReference type="Proteomes" id="UP000594638">
    <property type="component" value="Unassembled WGS sequence"/>
</dbReference>
<proteinExistence type="predicted"/>
<dbReference type="EMBL" id="CACTIH010000020">
    <property type="protein sequence ID" value="CAA2934942.1"/>
    <property type="molecule type" value="Genomic_DNA"/>
</dbReference>
<protein>
    <submittedName>
        <fullName evidence="2">Uncharacterized protein</fullName>
    </submittedName>
</protein>
<feature type="compositionally biased region" description="Basic and acidic residues" evidence="1">
    <location>
        <begin position="122"/>
        <end position="137"/>
    </location>
</feature>
<organism evidence="2 3">
    <name type="scientific">Olea europaea subsp. europaea</name>
    <dbReference type="NCBI Taxonomy" id="158383"/>
    <lineage>
        <taxon>Eukaryota</taxon>
        <taxon>Viridiplantae</taxon>
        <taxon>Streptophyta</taxon>
        <taxon>Embryophyta</taxon>
        <taxon>Tracheophyta</taxon>
        <taxon>Spermatophyta</taxon>
        <taxon>Magnoliopsida</taxon>
        <taxon>eudicotyledons</taxon>
        <taxon>Gunneridae</taxon>
        <taxon>Pentapetalae</taxon>
        <taxon>asterids</taxon>
        <taxon>lamiids</taxon>
        <taxon>Lamiales</taxon>
        <taxon>Oleaceae</taxon>
        <taxon>Oleeae</taxon>
        <taxon>Olea</taxon>
    </lineage>
</organism>
<evidence type="ECO:0000313" key="3">
    <source>
        <dbReference type="Proteomes" id="UP000594638"/>
    </source>
</evidence>
<dbReference type="AlphaFoldDB" id="A0A8S0P9D8"/>
<gene>
    <name evidence="2" type="ORF">OLEA9_A069279</name>
</gene>
<comment type="caution">
    <text evidence="2">The sequence shown here is derived from an EMBL/GenBank/DDBJ whole genome shotgun (WGS) entry which is preliminary data.</text>
</comment>
<evidence type="ECO:0000313" key="2">
    <source>
        <dbReference type="EMBL" id="CAA2934942.1"/>
    </source>
</evidence>
<evidence type="ECO:0000256" key="1">
    <source>
        <dbReference type="SAM" id="MobiDB-lite"/>
    </source>
</evidence>
<dbReference type="Gramene" id="OE9A069279T1">
    <property type="protein sequence ID" value="OE9A069279C1"/>
    <property type="gene ID" value="OE9A069279"/>
</dbReference>
<sequence length="171" mass="17796">MRSYPNSTNASVSGWVNDRPDFCAGPLPNNRSSECTMRSLGTYRPSVIFASLVPLLDCLVQFLDDLARSVVGPQFHEAAPPSEGHDGSAAGDGHDDEFGAGAEDSETSANDDRQTPEGNDDDGSKADESGDISRDTSSETGTCHTEDDVDASGRQSGALPTPMGAPSTSGL</sequence>
<accession>A0A8S0P9D8</accession>
<feature type="region of interest" description="Disordered" evidence="1">
    <location>
        <begin position="74"/>
        <end position="171"/>
    </location>
</feature>